<keyword evidence="4 7" id="KW-0812">Transmembrane</keyword>
<evidence type="ECO:0000256" key="1">
    <source>
        <dbReference type="ARBA" id="ARBA00004651"/>
    </source>
</evidence>
<feature type="transmembrane region" description="Helical" evidence="7">
    <location>
        <begin position="12"/>
        <end position="32"/>
    </location>
</feature>
<dbReference type="Gene3D" id="1.10.3720.10">
    <property type="entry name" value="MetI-like"/>
    <property type="match status" value="1"/>
</dbReference>
<keyword evidence="3" id="KW-1003">Cell membrane</keyword>
<name>A0ABX1ZUV7_9BACL</name>
<dbReference type="PROSITE" id="PS50928">
    <property type="entry name" value="ABC_TM1"/>
    <property type="match status" value="1"/>
</dbReference>
<evidence type="ECO:0000313" key="10">
    <source>
        <dbReference type="Proteomes" id="UP000618579"/>
    </source>
</evidence>
<dbReference type="Pfam" id="PF00528">
    <property type="entry name" value="BPD_transp_1"/>
    <property type="match status" value="1"/>
</dbReference>
<evidence type="ECO:0000313" key="9">
    <source>
        <dbReference type="EMBL" id="NOV03837.1"/>
    </source>
</evidence>
<accession>A0ABX1ZUV7</accession>
<dbReference type="InterPro" id="IPR000515">
    <property type="entry name" value="MetI-like"/>
</dbReference>
<dbReference type="CDD" id="cd06261">
    <property type="entry name" value="TM_PBP2"/>
    <property type="match status" value="1"/>
</dbReference>
<comment type="caution">
    <text evidence="9">The sequence shown here is derived from an EMBL/GenBank/DDBJ whole genome shotgun (WGS) entry which is preliminary data.</text>
</comment>
<comment type="subcellular location">
    <subcellularLocation>
        <location evidence="1 7">Cell membrane</location>
        <topology evidence="1 7">Multi-pass membrane protein</topology>
    </subcellularLocation>
</comment>
<evidence type="ECO:0000256" key="4">
    <source>
        <dbReference type="ARBA" id="ARBA00022692"/>
    </source>
</evidence>
<comment type="similarity">
    <text evidence="7">Belongs to the binding-protein-dependent transport system permease family.</text>
</comment>
<feature type="transmembrane region" description="Helical" evidence="7">
    <location>
        <begin position="79"/>
        <end position="98"/>
    </location>
</feature>
<feature type="domain" description="ABC transmembrane type-1" evidence="8">
    <location>
        <begin position="75"/>
        <end position="275"/>
    </location>
</feature>
<keyword evidence="2 7" id="KW-0813">Transport</keyword>
<feature type="transmembrane region" description="Helical" evidence="7">
    <location>
        <begin position="142"/>
        <end position="162"/>
    </location>
</feature>
<evidence type="ECO:0000256" key="2">
    <source>
        <dbReference type="ARBA" id="ARBA00022448"/>
    </source>
</evidence>
<dbReference type="EMBL" id="WHNZ01000069">
    <property type="protein sequence ID" value="NOV03837.1"/>
    <property type="molecule type" value="Genomic_DNA"/>
</dbReference>
<keyword evidence="10" id="KW-1185">Reference proteome</keyword>
<gene>
    <name evidence="9" type="ORF">GC097_27935</name>
</gene>
<keyword evidence="5 7" id="KW-1133">Transmembrane helix</keyword>
<dbReference type="PANTHER" id="PTHR43744">
    <property type="entry name" value="ABC TRANSPORTER PERMEASE PROTEIN MG189-RELATED-RELATED"/>
    <property type="match status" value="1"/>
</dbReference>
<evidence type="ECO:0000259" key="8">
    <source>
        <dbReference type="PROSITE" id="PS50928"/>
    </source>
</evidence>
<organism evidence="9 10">
    <name type="scientific">Paenibacillus planticolens</name>
    <dbReference type="NCBI Taxonomy" id="2654976"/>
    <lineage>
        <taxon>Bacteria</taxon>
        <taxon>Bacillati</taxon>
        <taxon>Bacillota</taxon>
        <taxon>Bacilli</taxon>
        <taxon>Bacillales</taxon>
        <taxon>Paenibacillaceae</taxon>
        <taxon>Paenibacillus</taxon>
    </lineage>
</organism>
<dbReference type="SUPFAM" id="SSF161098">
    <property type="entry name" value="MetI-like"/>
    <property type="match status" value="1"/>
</dbReference>
<dbReference type="InterPro" id="IPR035906">
    <property type="entry name" value="MetI-like_sf"/>
</dbReference>
<evidence type="ECO:0000256" key="7">
    <source>
        <dbReference type="RuleBase" id="RU363032"/>
    </source>
</evidence>
<evidence type="ECO:0000256" key="3">
    <source>
        <dbReference type="ARBA" id="ARBA00022475"/>
    </source>
</evidence>
<keyword evidence="6 7" id="KW-0472">Membrane</keyword>
<dbReference type="RefSeq" id="WP_171686648.1">
    <property type="nucleotide sequence ID" value="NZ_WHNZ01000069.1"/>
</dbReference>
<feature type="transmembrane region" description="Helical" evidence="7">
    <location>
        <begin position="258"/>
        <end position="275"/>
    </location>
</feature>
<sequence>MVYKASLMDRVLGITIYTILLLLSIFTLVPLAQVITISLSPSEIIGKYGLHLFPTKFDFSGYSEVFHTQLVWRAYGNTLLRTVLGTTLTVLLTFMGAYPLSKKTLPNRKLWTGFIVLTMFFSGGMIPSYILIKNIGLMNSVWALVLPGAVSAFMLLIVRNFISGLPESLEESAKIDGANDIAILFKIVIPLSLPIVATVGLYTAVYHWNAWFDSMIYIQDQKKQVLQLVLRKILLEGQLQTMDTNAQQAAVNTESMKMATLLVAIIPIICVYPFLQKYFIKGSLVGSVKG</sequence>
<dbReference type="Proteomes" id="UP000618579">
    <property type="component" value="Unassembled WGS sequence"/>
</dbReference>
<dbReference type="PANTHER" id="PTHR43744:SF9">
    <property type="entry name" value="POLYGALACTURONAN_RHAMNOGALACTURONAN TRANSPORT SYSTEM PERMEASE PROTEIN YTCP"/>
    <property type="match status" value="1"/>
</dbReference>
<feature type="transmembrane region" description="Helical" evidence="7">
    <location>
        <begin position="183"/>
        <end position="205"/>
    </location>
</feature>
<reference evidence="9 10" key="1">
    <citation type="submission" date="2019-10" db="EMBL/GenBank/DDBJ databases">
        <title>Description of Paenibacillus pedi sp. nov.</title>
        <authorList>
            <person name="Carlier A."/>
            <person name="Qi S."/>
        </authorList>
    </citation>
    <scope>NUCLEOTIDE SEQUENCE [LARGE SCALE GENOMIC DNA]</scope>
    <source>
        <strain evidence="9 10">LMG 31457</strain>
    </source>
</reference>
<protein>
    <submittedName>
        <fullName evidence="9">ABC transporter permease subunit</fullName>
    </submittedName>
</protein>
<evidence type="ECO:0000256" key="6">
    <source>
        <dbReference type="ARBA" id="ARBA00023136"/>
    </source>
</evidence>
<feature type="transmembrane region" description="Helical" evidence="7">
    <location>
        <begin position="110"/>
        <end position="130"/>
    </location>
</feature>
<evidence type="ECO:0000256" key="5">
    <source>
        <dbReference type="ARBA" id="ARBA00022989"/>
    </source>
</evidence>
<proteinExistence type="inferred from homology"/>